<dbReference type="InterPro" id="IPR014016">
    <property type="entry name" value="UvrD-like_ATP-bd"/>
</dbReference>
<dbReference type="Pfam" id="PF13361">
    <property type="entry name" value="UvrD_C"/>
    <property type="match status" value="1"/>
</dbReference>
<keyword evidence="1 9" id="KW-0547">Nucleotide-binding</keyword>
<evidence type="ECO:0000256" key="7">
    <source>
        <dbReference type="ARBA" id="ARBA00034808"/>
    </source>
</evidence>
<dbReference type="GO" id="GO:0016887">
    <property type="term" value="F:ATP hydrolysis activity"/>
    <property type="evidence" value="ECO:0007669"/>
    <property type="project" value="RHEA"/>
</dbReference>
<dbReference type="GO" id="GO:0003677">
    <property type="term" value="F:DNA binding"/>
    <property type="evidence" value="ECO:0007669"/>
    <property type="project" value="InterPro"/>
</dbReference>
<evidence type="ECO:0000256" key="6">
    <source>
        <dbReference type="ARBA" id="ARBA00034617"/>
    </source>
</evidence>
<keyword evidence="3 9" id="KW-0347">Helicase</keyword>
<dbReference type="EC" id="5.6.2.4" evidence="7"/>
<dbReference type="RefSeq" id="WP_117357578.1">
    <property type="nucleotide sequence ID" value="NZ_QURH01000215.1"/>
</dbReference>
<dbReference type="EMBL" id="QURH01000215">
    <property type="protein sequence ID" value="RFU41379.1"/>
    <property type="molecule type" value="Genomic_DNA"/>
</dbReference>
<dbReference type="InterPro" id="IPR014017">
    <property type="entry name" value="DNA_helicase_UvrD-like_C"/>
</dbReference>
<dbReference type="Proteomes" id="UP000261811">
    <property type="component" value="Unassembled WGS sequence"/>
</dbReference>
<dbReference type="PROSITE" id="PS51198">
    <property type="entry name" value="UVRD_HELICASE_ATP_BIND"/>
    <property type="match status" value="1"/>
</dbReference>
<organism evidence="11 12">
    <name type="scientific">Actinomadura logoneensis</name>
    <dbReference type="NCBI Taxonomy" id="2293572"/>
    <lineage>
        <taxon>Bacteria</taxon>
        <taxon>Bacillati</taxon>
        <taxon>Actinomycetota</taxon>
        <taxon>Actinomycetes</taxon>
        <taxon>Streptosporangiales</taxon>
        <taxon>Thermomonosporaceae</taxon>
        <taxon>Actinomadura</taxon>
    </lineage>
</organism>
<feature type="domain" description="UvrD-like helicase ATP-binding" evidence="10">
    <location>
        <begin position="245"/>
        <end position="520"/>
    </location>
</feature>
<dbReference type="GO" id="GO:0000725">
    <property type="term" value="P:recombinational repair"/>
    <property type="evidence" value="ECO:0007669"/>
    <property type="project" value="TreeGrafter"/>
</dbReference>
<dbReference type="OrthoDB" id="3196525at2"/>
<dbReference type="GO" id="GO:0005524">
    <property type="term" value="F:ATP binding"/>
    <property type="evidence" value="ECO:0007669"/>
    <property type="project" value="UniProtKB-UniRule"/>
</dbReference>
<dbReference type="Pfam" id="PF13245">
    <property type="entry name" value="AAA_19"/>
    <property type="match status" value="1"/>
</dbReference>
<comment type="catalytic activity">
    <reaction evidence="8">
        <text>ATP + H2O = ADP + phosphate + H(+)</text>
        <dbReference type="Rhea" id="RHEA:13065"/>
        <dbReference type="ChEBI" id="CHEBI:15377"/>
        <dbReference type="ChEBI" id="CHEBI:15378"/>
        <dbReference type="ChEBI" id="CHEBI:30616"/>
        <dbReference type="ChEBI" id="CHEBI:43474"/>
        <dbReference type="ChEBI" id="CHEBI:456216"/>
        <dbReference type="EC" id="5.6.2.4"/>
    </reaction>
</comment>
<evidence type="ECO:0000256" key="9">
    <source>
        <dbReference type="PROSITE-ProRule" id="PRU00560"/>
    </source>
</evidence>
<dbReference type="Gene3D" id="3.40.50.300">
    <property type="entry name" value="P-loop containing nucleotide triphosphate hydrolases"/>
    <property type="match status" value="2"/>
</dbReference>
<reference evidence="11 12" key="1">
    <citation type="submission" date="2018-08" db="EMBL/GenBank/DDBJ databases">
        <title>Actinomadura jelena sp. nov., a novel Actinomycete isolated from soil in Chad.</title>
        <authorList>
            <person name="Shi L."/>
        </authorList>
    </citation>
    <scope>NUCLEOTIDE SEQUENCE [LARGE SCALE GENOMIC DNA]</scope>
    <source>
        <strain evidence="11 12">NEAU-G17</strain>
    </source>
</reference>
<evidence type="ECO:0000313" key="11">
    <source>
        <dbReference type="EMBL" id="RFU41379.1"/>
    </source>
</evidence>
<feature type="binding site" evidence="9">
    <location>
        <begin position="266"/>
        <end position="273"/>
    </location>
    <ligand>
        <name>ATP</name>
        <dbReference type="ChEBI" id="CHEBI:30616"/>
    </ligand>
</feature>
<dbReference type="PANTHER" id="PTHR11070:SF45">
    <property type="entry name" value="DNA 3'-5' HELICASE"/>
    <property type="match status" value="1"/>
</dbReference>
<evidence type="ECO:0000256" key="2">
    <source>
        <dbReference type="ARBA" id="ARBA00022801"/>
    </source>
</evidence>
<dbReference type="InterPro" id="IPR000212">
    <property type="entry name" value="DNA_helicase_UvrD/REP"/>
</dbReference>
<comment type="caution">
    <text evidence="11">The sequence shown here is derived from an EMBL/GenBank/DDBJ whole genome shotgun (WGS) entry which is preliminary data.</text>
</comment>
<evidence type="ECO:0000256" key="4">
    <source>
        <dbReference type="ARBA" id="ARBA00022840"/>
    </source>
</evidence>
<dbReference type="GO" id="GO:0043138">
    <property type="term" value="F:3'-5' DNA helicase activity"/>
    <property type="evidence" value="ECO:0007669"/>
    <property type="project" value="UniProtKB-EC"/>
</dbReference>
<evidence type="ECO:0000256" key="5">
    <source>
        <dbReference type="ARBA" id="ARBA00023235"/>
    </source>
</evidence>
<keyword evidence="2 9" id="KW-0378">Hydrolase</keyword>
<comment type="catalytic activity">
    <reaction evidence="6">
        <text>Couples ATP hydrolysis with the unwinding of duplex DNA by translocating in the 3'-5' direction.</text>
        <dbReference type="EC" id="5.6.2.4"/>
    </reaction>
</comment>
<name>A0A372JN51_9ACTN</name>
<proteinExistence type="predicted"/>
<keyword evidence="4 9" id="KW-0067">ATP-binding</keyword>
<evidence type="ECO:0000256" key="1">
    <source>
        <dbReference type="ARBA" id="ARBA00022741"/>
    </source>
</evidence>
<gene>
    <name evidence="11" type="ORF">DZF91_12145</name>
</gene>
<protein>
    <recommendedName>
        <fullName evidence="7">DNA 3'-5' helicase</fullName>
        <ecNumber evidence="7">5.6.2.4</ecNumber>
    </recommendedName>
</protein>
<dbReference type="AlphaFoldDB" id="A0A372JN51"/>
<evidence type="ECO:0000256" key="8">
    <source>
        <dbReference type="ARBA" id="ARBA00048988"/>
    </source>
</evidence>
<accession>A0A372JN51</accession>
<keyword evidence="12" id="KW-1185">Reference proteome</keyword>
<evidence type="ECO:0000256" key="3">
    <source>
        <dbReference type="ARBA" id="ARBA00022806"/>
    </source>
</evidence>
<dbReference type="InterPro" id="IPR027417">
    <property type="entry name" value="P-loop_NTPase"/>
</dbReference>
<sequence>MAQLAISKDFLAEFTTLEKPVQKAVREAISRFAKHTHAGLHLEKLRNSRDPRIRTIRIDRFWRGVVLAPESGDLFCLLRVLPHDQAIKYAMSRVFTVNTVLGVLESRDEEQLRAVGTALEITAEDTSDRLFSHVKDADLLAFGIDDKLLPLIRHLAREEHLDALAHLLPPLQYDVLVAFAAHMEPEKIWDELSKNLVDAEAPASVDVEDLATAIQRTPDQVALIEGPEELQKMLQPPFALWRIFLHPMQRRIAYQPSYPGSIMVTGGAGTGKTVTALHRAAHLARRYRHDDGTPILVTTHTKSLAAELRRQLDLLIEDPKERARVEVVHIHQVAMGILRTFADGWQPTPISRRDLLQEMSTPDAGPADEFVLDEWEQVILAQDIRTLDVYRKVKRRGRKAALSPELRTVLWGAIEALKERLRAMPPNGCWTFTEIPAEAAGALVRSGSHPYRHIVVDEAQDLHPAQWRMLRAAVAEGPDDLFLVGDPHQRIWQHRVAMRDTGVNITGGRTKRLTISYRSTQEILDWARRVLGLVTEAELEGWPNTLDDFESPMHGRRPIVRRFADGDEEFDAVVEQVRGWLAAGVEPGAIGVVARVRYRAGDLQKRLRQSGIATEAFGATGHAVQVGTMHDIKGLEFQCVAVVEVQEGMMPHPRAVVPEETDPAAHSESLQRERCVLYVACTRARDRLHVSYHGAPSRFLPR</sequence>
<dbReference type="PANTHER" id="PTHR11070">
    <property type="entry name" value="UVRD / RECB / PCRA DNA HELICASE FAMILY MEMBER"/>
    <property type="match status" value="1"/>
</dbReference>
<evidence type="ECO:0000313" key="12">
    <source>
        <dbReference type="Proteomes" id="UP000261811"/>
    </source>
</evidence>
<keyword evidence="5" id="KW-0413">Isomerase</keyword>
<dbReference type="SUPFAM" id="SSF52540">
    <property type="entry name" value="P-loop containing nucleoside triphosphate hydrolases"/>
    <property type="match status" value="1"/>
</dbReference>
<evidence type="ECO:0000259" key="10">
    <source>
        <dbReference type="PROSITE" id="PS51198"/>
    </source>
</evidence>